<evidence type="ECO:0000313" key="2">
    <source>
        <dbReference type="Proteomes" id="UP000008556"/>
    </source>
</evidence>
<evidence type="ECO:0000313" key="1">
    <source>
        <dbReference type="EMBL" id="ABX65806.1"/>
    </source>
</evidence>
<accession>A0A6C6YY23</accession>
<sequence length="38" mass="4437">MRTTGCCIKRCPNELSQTLIITRFAQTFFIPLFCKRKA</sequence>
<gene>
    <name evidence="1" type="ordered locus">SPAB_00371</name>
</gene>
<protein>
    <submittedName>
        <fullName evidence="1">Uncharacterized protein</fullName>
    </submittedName>
</protein>
<proteinExistence type="predicted"/>
<name>A0A6C6YY23_SALPB</name>
<dbReference type="EMBL" id="CP000886">
    <property type="protein sequence ID" value="ABX65806.1"/>
    <property type="molecule type" value="Genomic_DNA"/>
</dbReference>
<reference evidence="1 2" key="1">
    <citation type="submission" date="2007-11" db="EMBL/GenBank/DDBJ databases">
        <authorList>
            <consortium name="The Salmonella enterica serovar Paratyphi B Genome Sequencing Project"/>
            <person name="McClelland M."/>
            <person name="Sanderson E.K."/>
            <person name="Porwollik S."/>
            <person name="Spieth J."/>
            <person name="Clifton W.S."/>
            <person name="Fulton R."/>
            <person name="Cordes M."/>
            <person name="Wollam A."/>
            <person name="Shah N."/>
            <person name="Pepin K."/>
            <person name="Bhonagiri V."/>
            <person name="Nash W."/>
            <person name="Johnson M."/>
            <person name="Thiruvilangam P."/>
            <person name="Wilson R."/>
        </authorList>
    </citation>
    <scope>NUCLEOTIDE SEQUENCE [LARGE SCALE GENOMIC DNA]</scope>
    <source>
        <strain evidence="2">ATCC BAA-1250 / SPB7</strain>
    </source>
</reference>
<organism evidence="1 2">
    <name type="scientific">Salmonella paratyphi B (strain ATCC BAA-1250 / SPB7)</name>
    <dbReference type="NCBI Taxonomy" id="1016998"/>
    <lineage>
        <taxon>Bacteria</taxon>
        <taxon>Pseudomonadati</taxon>
        <taxon>Pseudomonadota</taxon>
        <taxon>Gammaproteobacteria</taxon>
        <taxon>Enterobacterales</taxon>
        <taxon>Enterobacteriaceae</taxon>
        <taxon>Salmonella</taxon>
    </lineage>
</organism>
<dbReference type="KEGG" id="spq:SPAB_00371"/>
<dbReference type="AlphaFoldDB" id="A0A6C6YY23"/>
<dbReference type="Proteomes" id="UP000008556">
    <property type="component" value="Chromosome"/>
</dbReference>